<sequence>MDKLRLLTAKGCILPEYVKPTLAEAKKMKKKNRTQESQLQYDLGICLKQNDLKKAISLYECALNQNLRLSPNHYNSILHLCSSPESLSSPEKDVALEYGFRVFNQMRSQNIPPTEATITQVARLAAAKNDPKYAFDLVKDIKDQGVMPRLRTYGPALFCFCENLRVDDAYEVEEHMRANGVRLEEAELAALLRVSVELGRGERVYEYLNKLRGVVRGMSEETAGVVEKWFQGEKAAEVGVEEWDVEKVREEREKSGGGWHGLGWLGKGKWEVKRVQIGDDGGCYGCGEQLVCVDIDCGETEKFAQSIAGLAMERELRNNFKCFMEWVEKHSDYEAIVDGANIALYQQNFSDGGFSIAQLDAVVRQLYNRNKKWPLVILHNKRLRALQGNPTAKKLLDEWFARGILYATPSGSNDDWYWLYAAVKLKCLLVTNDEMRDHIFELLGSSFFLQWKERHQVHYTFVKGIPKFKMPPVYSILIQESERGSWHVPIANESTDEHLRSWLCVTRWGSCSSASYSSLKSEHALHNCSNGDKASDRNFENGAGSWMGKRKERDPSPSGQR</sequence>
<dbReference type="Gene3D" id="1.25.40.10">
    <property type="entry name" value="Tetratricopeptide repeat domain"/>
    <property type="match status" value="1"/>
</dbReference>
<accession>A0A9Q1GSH0</accession>
<reference evidence="16" key="1">
    <citation type="submission" date="2022-04" db="EMBL/GenBank/DDBJ databases">
        <title>Carnegiea gigantea Genome sequencing and assembly v2.</title>
        <authorList>
            <person name="Copetti D."/>
            <person name="Sanderson M.J."/>
            <person name="Burquez A."/>
            <person name="Wojciechowski M.F."/>
        </authorList>
    </citation>
    <scope>NUCLEOTIDE SEQUENCE</scope>
    <source>
        <strain evidence="16">SGP5-SGP5p</strain>
        <tissue evidence="16">Aerial part</tissue>
    </source>
</reference>
<name>A0A9Q1GSH0_9CARY</name>
<keyword evidence="11" id="KW-0460">Magnesium</keyword>
<keyword evidence="10" id="KW-0862">Zinc</keyword>
<comment type="cofactor">
    <cofactor evidence="2">
        <name>Mg(2+)</name>
        <dbReference type="ChEBI" id="CHEBI:18420"/>
    </cofactor>
</comment>
<evidence type="ECO:0000256" key="11">
    <source>
        <dbReference type="ARBA" id="ARBA00022842"/>
    </source>
</evidence>
<dbReference type="InterPro" id="IPR011990">
    <property type="entry name" value="TPR-like_helical_dom_sf"/>
</dbReference>
<keyword evidence="8" id="KW-0677">Repeat</keyword>
<dbReference type="Pfam" id="PF16953">
    <property type="entry name" value="PRORP"/>
    <property type="match status" value="1"/>
</dbReference>
<evidence type="ECO:0000256" key="7">
    <source>
        <dbReference type="ARBA" id="ARBA00022723"/>
    </source>
</evidence>
<evidence type="ECO:0000256" key="10">
    <source>
        <dbReference type="ARBA" id="ARBA00022833"/>
    </source>
</evidence>
<dbReference type="EMBL" id="JAKOGI010001396">
    <property type="protein sequence ID" value="KAJ8425830.1"/>
    <property type="molecule type" value="Genomic_DNA"/>
</dbReference>
<keyword evidence="6" id="KW-0540">Nuclease</keyword>
<evidence type="ECO:0000259" key="14">
    <source>
        <dbReference type="Pfam" id="PF16953"/>
    </source>
</evidence>
<evidence type="ECO:0000256" key="5">
    <source>
        <dbReference type="ARBA" id="ARBA00022694"/>
    </source>
</evidence>
<comment type="caution">
    <text evidence="16">The sequence shown here is derived from an EMBL/GenBank/DDBJ whole genome shotgun (WGS) entry which is preliminary data.</text>
</comment>
<dbReference type="Proteomes" id="UP001153076">
    <property type="component" value="Unassembled WGS sequence"/>
</dbReference>
<dbReference type="GO" id="GO:0004526">
    <property type="term" value="F:ribonuclease P activity"/>
    <property type="evidence" value="ECO:0007669"/>
    <property type="project" value="UniProtKB-EC"/>
</dbReference>
<evidence type="ECO:0000256" key="3">
    <source>
        <dbReference type="ARBA" id="ARBA00007626"/>
    </source>
</evidence>
<evidence type="ECO:0000256" key="8">
    <source>
        <dbReference type="ARBA" id="ARBA00022737"/>
    </source>
</evidence>
<gene>
    <name evidence="16" type="ORF">Cgig2_015905</name>
</gene>
<keyword evidence="17" id="KW-1185">Reference proteome</keyword>
<evidence type="ECO:0000256" key="4">
    <source>
        <dbReference type="ARBA" id="ARBA00012179"/>
    </source>
</evidence>
<evidence type="ECO:0000313" key="17">
    <source>
        <dbReference type="Proteomes" id="UP001153076"/>
    </source>
</evidence>
<dbReference type="Gene3D" id="3.40.50.11980">
    <property type="match status" value="1"/>
</dbReference>
<dbReference type="InterPro" id="IPR031595">
    <property type="entry name" value="PRORP_C"/>
</dbReference>
<dbReference type="EC" id="3.1.26.5" evidence="4"/>
<evidence type="ECO:0000256" key="13">
    <source>
        <dbReference type="SAM" id="MobiDB-lite"/>
    </source>
</evidence>
<proteinExistence type="inferred from homology"/>
<dbReference type="PANTHER" id="PTHR13547:SF13">
    <property type="entry name" value="PROTEINACEOUS RNASE P 2"/>
    <property type="match status" value="1"/>
</dbReference>
<keyword evidence="12" id="KW-0464">Manganese</keyword>
<organism evidence="16 17">
    <name type="scientific">Carnegiea gigantea</name>
    <dbReference type="NCBI Taxonomy" id="171969"/>
    <lineage>
        <taxon>Eukaryota</taxon>
        <taxon>Viridiplantae</taxon>
        <taxon>Streptophyta</taxon>
        <taxon>Embryophyta</taxon>
        <taxon>Tracheophyta</taxon>
        <taxon>Spermatophyta</taxon>
        <taxon>Magnoliopsida</taxon>
        <taxon>eudicotyledons</taxon>
        <taxon>Gunneridae</taxon>
        <taxon>Pentapetalae</taxon>
        <taxon>Caryophyllales</taxon>
        <taxon>Cactineae</taxon>
        <taxon>Cactaceae</taxon>
        <taxon>Cactoideae</taxon>
        <taxon>Echinocereeae</taxon>
        <taxon>Carnegiea</taxon>
    </lineage>
</organism>
<feature type="region of interest" description="Disordered" evidence="13">
    <location>
        <begin position="530"/>
        <end position="561"/>
    </location>
</feature>
<keyword evidence="9" id="KW-0378">Hydrolase</keyword>
<evidence type="ECO:0000256" key="6">
    <source>
        <dbReference type="ARBA" id="ARBA00022722"/>
    </source>
</evidence>
<dbReference type="InterPro" id="IPR033443">
    <property type="entry name" value="PROP1-like_PPR_dom"/>
</dbReference>
<evidence type="ECO:0000259" key="15">
    <source>
        <dbReference type="Pfam" id="PF17177"/>
    </source>
</evidence>
<evidence type="ECO:0000256" key="12">
    <source>
        <dbReference type="ARBA" id="ARBA00023211"/>
    </source>
</evidence>
<dbReference type="OrthoDB" id="46913at2759"/>
<evidence type="ECO:0000256" key="2">
    <source>
        <dbReference type="ARBA" id="ARBA00001946"/>
    </source>
</evidence>
<evidence type="ECO:0000256" key="1">
    <source>
        <dbReference type="ARBA" id="ARBA00000928"/>
    </source>
</evidence>
<dbReference type="PANTHER" id="PTHR13547">
    <property type="match status" value="1"/>
</dbReference>
<keyword evidence="5" id="KW-0819">tRNA processing</keyword>
<dbReference type="GO" id="GO:0001682">
    <property type="term" value="P:tRNA 5'-leader removal"/>
    <property type="evidence" value="ECO:0007669"/>
    <property type="project" value="TreeGrafter"/>
</dbReference>
<dbReference type="FunFam" id="3.40.50.11980:FF:000002">
    <property type="entry name" value="Proteinaceous RNase P 2"/>
    <property type="match status" value="1"/>
</dbReference>
<comment type="catalytic activity">
    <reaction evidence="1">
        <text>Endonucleolytic cleavage of RNA, removing 5'-extranucleotides from tRNA precursor.</text>
        <dbReference type="EC" id="3.1.26.5"/>
    </reaction>
</comment>
<evidence type="ECO:0000313" key="16">
    <source>
        <dbReference type="EMBL" id="KAJ8425830.1"/>
    </source>
</evidence>
<feature type="domain" description="PROP1-like PPR" evidence="15">
    <location>
        <begin position="27"/>
        <end position="237"/>
    </location>
</feature>
<protein>
    <recommendedName>
        <fullName evidence="4">ribonuclease P</fullName>
        <ecNumber evidence="4">3.1.26.5</ecNumber>
    </recommendedName>
</protein>
<keyword evidence="7" id="KW-0479">Metal-binding</keyword>
<dbReference type="Pfam" id="PF17177">
    <property type="entry name" value="PPR_long"/>
    <property type="match status" value="1"/>
</dbReference>
<dbReference type="AlphaFoldDB" id="A0A9Q1GSH0"/>
<evidence type="ECO:0000256" key="9">
    <source>
        <dbReference type="ARBA" id="ARBA00022801"/>
    </source>
</evidence>
<dbReference type="GO" id="GO:0046872">
    <property type="term" value="F:metal ion binding"/>
    <property type="evidence" value="ECO:0007669"/>
    <property type="project" value="UniProtKB-KW"/>
</dbReference>
<feature type="domain" description="PRORP" evidence="14">
    <location>
        <begin position="277"/>
        <end position="504"/>
    </location>
</feature>
<comment type="similarity">
    <text evidence="3">Belongs to the PPR family. P subfamily.</text>
</comment>